<evidence type="ECO:0000313" key="8">
    <source>
        <dbReference type="RefSeq" id="XP_048139632.1"/>
    </source>
</evidence>
<dbReference type="PROSITE" id="PS50011">
    <property type="entry name" value="PROTEIN_KINASE_DOM"/>
    <property type="match status" value="1"/>
</dbReference>
<evidence type="ECO:0000256" key="3">
    <source>
        <dbReference type="ARBA" id="ARBA00022840"/>
    </source>
</evidence>
<name>A0ABM3HSR5_9MYRT</name>
<evidence type="ECO:0000256" key="4">
    <source>
        <dbReference type="SAM" id="MobiDB-lite"/>
    </source>
</evidence>
<feature type="region of interest" description="Disordered" evidence="4">
    <location>
        <begin position="1"/>
        <end position="30"/>
    </location>
</feature>
<evidence type="ECO:0000256" key="1">
    <source>
        <dbReference type="ARBA" id="ARBA00022729"/>
    </source>
</evidence>
<dbReference type="PROSITE" id="PS51392">
    <property type="entry name" value="KEN"/>
    <property type="match status" value="1"/>
</dbReference>
<feature type="region of interest" description="Disordered" evidence="4">
    <location>
        <begin position="213"/>
        <end position="261"/>
    </location>
</feature>
<evidence type="ECO:0000256" key="2">
    <source>
        <dbReference type="ARBA" id="ARBA00022741"/>
    </source>
</evidence>
<keyword evidence="7" id="KW-1185">Reference proteome</keyword>
<dbReference type="InterPro" id="IPR000719">
    <property type="entry name" value="Prot_kinase_dom"/>
</dbReference>
<dbReference type="SMART" id="SM00220">
    <property type="entry name" value="S_TKc"/>
    <property type="match status" value="1"/>
</dbReference>
<keyword evidence="2" id="KW-0547">Nucleotide-binding</keyword>
<evidence type="ECO:0000259" key="6">
    <source>
        <dbReference type="PROSITE" id="PS51392"/>
    </source>
</evidence>
<dbReference type="InterPro" id="IPR038357">
    <property type="entry name" value="KEN_sf"/>
</dbReference>
<feature type="compositionally biased region" description="Polar residues" evidence="4">
    <location>
        <begin position="1"/>
        <end position="14"/>
    </location>
</feature>
<feature type="region of interest" description="Disordered" evidence="4">
    <location>
        <begin position="57"/>
        <end position="81"/>
    </location>
</feature>
<dbReference type="PANTHER" id="PTHR13954">
    <property type="entry name" value="IRE1-RELATED"/>
    <property type="match status" value="1"/>
</dbReference>
<dbReference type="InterPro" id="IPR045133">
    <property type="entry name" value="IRE1/2-like"/>
</dbReference>
<accession>A0ABM3HSR5</accession>
<keyword evidence="3" id="KW-0067">ATP-binding</keyword>
<dbReference type="Gene3D" id="1.10.510.10">
    <property type="entry name" value="Transferase(Phosphotransferase) domain 1"/>
    <property type="match status" value="1"/>
</dbReference>
<feature type="domain" description="KEN" evidence="6">
    <location>
        <begin position="467"/>
        <end position="596"/>
    </location>
</feature>
<keyword evidence="1" id="KW-0732">Signal</keyword>
<proteinExistence type="predicted"/>
<feature type="region of interest" description="Disordered" evidence="4">
    <location>
        <begin position="99"/>
        <end position="126"/>
    </location>
</feature>
<feature type="compositionally biased region" description="Acidic residues" evidence="4">
    <location>
        <begin position="241"/>
        <end position="251"/>
    </location>
</feature>
<dbReference type="SUPFAM" id="SSF56112">
    <property type="entry name" value="Protein kinase-like (PK-like)"/>
    <property type="match status" value="1"/>
</dbReference>
<dbReference type="GeneID" id="125316175"/>
<feature type="domain" description="Protein kinase" evidence="5">
    <location>
        <begin position="209"/>
        <end position="477"/>
    </location>
</feature>
<dbReference type="RefSeq" id="XP_048139632.1">
    <property type="nucleotide sequence ID" value="XM_048283675.1"/>
</dbReference>
<dbReference type="Gene3D" id="1.20.1440.180">
    <property type="entry name" value="KEN domain"/>
    <property type="match status" value="1"/>
</dbReference>
<feature type="region of interest" description="Disordered" evidence="4">
    <location>
        <begin position="146"/>
        <end position="174"/>
    </location>
</feature>
<reference evidence="8" key="1">
    <citation type="submission" date="2025-08" db="UniProtKB">
        <authorList>
            <consortium name="RefSeq"/>
        </authorList>
    </citation>
    <scope>IDENTIFICATION</scope>
    <source>
        <tissue evidence="8">Leaf</tissue>
    </source>
</reference>
<gene>
    <name evidence="8" type="primary">LOC125316175</name>
</gene>
<dbReference type="InterPro" id="IPR011009">
    <property type="entry name" value="Kinase-like_dom_sf"/>
</dbReference>
<dbReference type="Pfam" id="PF00069">
    <property type="entry name" value="Pkinase"/>
    <property type="match status" value="1"/>
</dbReference>
<dbReference type="Pfam" id="PF06479">
    <property type="entry name" value="Ribonuc_2-5A"/>
    <property type="match status" value="1"/>
</dbReference>
<evidence type="ECO:0000313" key="7">
    <source>
        <dbReference type="Proteomes" id="UP000827889"/>
    </source>
</evidence>
<sequence length="617" mass="69079">MARESNGTNVPDPNQQRRRSDGTKVADGQIVAVKRPDRLVLSTEIAKGINGTNAVEGSCVDPPVPDQQRRNDGTNDLGASCEVPTVPAERPVLSTEIAKGSNGTNAVEGSCEDLPVPDEQRSDGTNGLEVSCEVPTVAAKRPVQVQKHSKASRKAVQVQMHSKASRKGEIKSEGNAGRGIIRPLCNPYEQSTEKGVRFSEALWKRIAECKNRRRSGKSNGGLERKENHVSSGNVGRLELNDLPDGDNEELGSGEPAVSSTKIAKDSFEGRPVPVRVHLVESNQDPVCVAPEIRTCSLDDLIQALSDDPSLLSGDSVNELMRDLILELGRWHDKGKIHRDLKPRNVLITEVSAKLPDIGTIHGDASHHPADCENSGWRAREQLLGESPSRSTNMFSVGCAWLMLLGCGKHPFGDHPQERDNNIMEDNIMNLSLLKLKAETEYFFRRMLNRDPELRPETWEVRSYFWCPGKKLRFYAWFSDILLSNSALARDLLNELESEDPVFNGEWINLIDLKFKHGIESRKIKYDYTSVKDLVRYMRNLFSHPAGIKPIKGIRRWDDGRIYSYFADIFPSLWLKSYRAASRFCEKEDWFKELHREETVLVGAYSRGDCLFHTVGLA</sequence>
<evidence type="ECO:0000259" key="5">
    <source>
        <dbReference type="PROSITE" id="PS50011"/>
    </source>
</evidence>
<protein>
    <submittedName>
        <fullName evidence="8">Serine/threonine-protein kinase/endoribonuclease IRE1a-like</fullName>
    </submittedName>
</protein>
<dbReference type="PANTHER" id="PTHR13954:SF6">
    <property type="entry name" value="NON-SPECIFIC SERINE_THREONINE PROTEIN KINASE"/>
    <property type="match status" value="1"/>
</dbReference>
<dbReference type="InterPro" id="IPR010513">
    <property type="entry name" value="KEN_dom"/>
</dbReference>
<dbReference type="Proteomes" id="UP000827889">
    <property type="component" value="Chromosome 8"/>
</dbReference>
<organism evidence="7 8">
    <name type="scientific">Rhodamnia argentea</name>
    <dbReference type="NCBI Taxonomy" id="178133"/>
    <lineage>
        <taxon>Eukaryota</taxon>
        <taxon>Viridiplantae</taxon>
        <taxon>Streptophyta</taxon>
        <taxon>Embryophyta</taxon>
        <taxon>Tracheophyta</taxon>
        <taxon>Spermatophyta</taxon>
        <taxon>Magnoliopsida</taxon>
        <taxon>eudicotyledons</taxon>
        <taxon>Gunneridae</taxon>
        <taxon>Pentapetalae</taxon>
        <taxon>rosids</taxon>
        <taxon>malvids</taxon>
        <taxon>Myrtales</taxon>
        <taxon>Myrtaceae</taxon>
        <taxon>Myrtoideae</taxon>
        <taxon>Myrteae</taxon>
        <taxon>Australasian group</taxon>
        <taxon>Rhodamnia</taxon>
    </lineage>
</organism>